<dbReference type="AlphaFoldDB" id="A0A3M7SLT2"/>
<feature type="transmembrane region" description="Helical" evidence="6">
    <location>
        <begin position="12"/>
        <end position="30"/>
    </location>
</feature>
<organism evidence="7 8">
    <name type="scientific">Brachionus plicatilis</name>
    <name type="common">Marine rotifer</name>
    <name type="synonym">Brachionus muelleri</name>
    <dbReference type="NCBI Taxonomy" id="10195"/>
    <lineage>
        <taxon>Eukaryota</taxon>
        <taxon>Metazoa</taxon>
        <taxon>Spiralia</taxon>
        <taxon>Gnathifera</taxon>
        <taxon>Rotifera</taxon>
        <taxon>Eurotatoria</taxon>
        <taxon>Monogononta</taxon>
        <taxon>Pseudotrocha</taxon>
        <taxon>Ploima</taxon>
        <taxon>Brachionidae</taxon>
        <taxon>Brachionus</taxon>
    </lineage>
</organism>
<feature type="transmembrane region" description="Helical" evidence="6">
    <location>
        <begin position="36"/>
        <end position="53"/>
    </location>
</feature>
<dbReference type="Proteomes" id="UP000276133">
    <property type="component" value="Unassembled WGS sequence"/>
</dbReference>
<evidence type="ECO:0000256" key="2">
    <source>
        <dbReference type="ARBA" id="ARBA00007590"/>
    </source>
</evidence>
<comment type="similarity">
    <text evidence="2">Belongs to the TMEM14 family.</text>
</comment>
<reference evidence="7 8" key="1">
    <citation type="journal article" date="2018" name="Sci. Rep.">
        <title>Genomic signatures of local adaptation to the degree of environmental predictability in rotifers.</title>
        <authorList>
            <person name="Franch-Gras L."/>
            <person name="Hahn C."/>
            <person name="Garcia-Roger E.M."/>
            <person name="Carmona M.J."/>
            <person name="Serra M."/>
            <person name="Gomez A."/>
        </authorList>
    </citation>
    <scope>NUCLEOTIDE SEQUENCE [LARGE SCALE GENOMIC DNA]</scope>
    <source>
        <strain evidence="7">HYR1</strain>
    </source>
</reference>
<dbReference type="EMBL" id="REGN01001131">
    <property type="protein sequence ID" value="RNA36743.1"/>
    <property type="molecule type" value="Genomic_DNA"/>
</dbReference>
<feature type="transmembrane region" description="Helical" evidence="6">
    <location>
        <begin position="60"/>
        <end position="79"/>
    </location>
</feature>
<dbReference type="Pfam" id="PF03647">
    <property type="entry name" value="Tmemb_14"/>
    <property type="match status" value="1"/>
</dbReference>
<comment type="subcellular location">
    <subcellularLocation>
        <location evidence="1">Membrane</location>
    </subcellularLocation>
</comment>
<evidence type="ECO:0000313" key="8">
    <source>
        <dbReference type="Proteomes" id="UP000276133"/>
    </source>
</evidence>
<keyword evidence="4 6" id="KW-1133">Transmembrane helix</keyword>
<evidence type="ECO:0000256" key="5">
    <source>
        <dbReference type="ARBA" id="ARBA00023136"/>
    </source>
</evidence>
<proteinExistence type="inferred from homology"/>
<evidence type="ECO:0000313" key="7">
    <source>
        <dbReference type="EMBL" id="RNA36743.1"/>
    </source>
</evidence>
<protein>
    <submittedName>
        <fullName evidence="7">Transmembrane 14C</fullName>
    </submittedName>
</protein>
<dbReference type="STRING" id="10195.A0A3M7SLT2"/>
<evidence type="ECO:0000256" key="1">
    <source>
        <dbReference type="ARBA" id="ARBA00004370"/>
    </source>
</evidence>
<dbReference type="Gene3D" id="1.10.10.1740">
    <property type="entry name" value="Transmembrane protein 14-like"/>
    <property type="match status" value="1"/>
</dbReference>
<keyword evidence="8" id="KW-1185">Reference proteome</keyword>
<dbReference type="OrthoDB" id="5620at2759"/>
<comment type="caution">
    <text evidence="7">The sequence shown here is derived from an EMBL/GenBank/DDBJ whole genome shotgun (WGS) entry which is preliminary data.</text>
</comment>
<gene>
    <name evidence="7" type="ORF">BpHYR1_002257</name>
</gene>
<evidence type="ECO:0000256" key="6">
    <source>
        <dbReference type="SAM" id="Phobius"/>
    </source>
</evidence>
<dbReference type="PANTHER" id="PTHR12668">
    <property type="entry name" value="TRANSMEMBRANE PROTEIN 14, 15"/>
    <property type="match status" value="1"/>
</dbReference>
<dbReference type="GO" id="GO:0031966">
    <property type="term" value="C:mitochondrial membrane"/>
    <property type="evidence" value="ECO:0007669"/>
    <property type="project" value="TreeGrafter"/>
</dbReference>
<dbReference type="InterPro" id="IPR044890">
    <property type="entry name" value="TMEM14_sf"/>
</dbReference>
<accession>A0A3M7SLT2</accession>
<dbReference type="PANTHER" id="PTHR12668:SF43">
    <property type="entry name" value="TRANSMEMBRANE PROTEIN 14 HOMOLOG"/>
    <property type="match status" value="1"/>
</dbReference>
<name>A0A3M7SLT2_BRAPC</name>
<dbReference type="InterPro" id="IPR005349">
    <property type="entry name" value="TMEM14"/>
</dbReference>
<keyword evidence="3 6" id="KW-0812">Transmembrane</keyword>
<sequence>MSQNVSRTDFLSYGYGLAIVAGGLIGYLKANSIPSLAAGLAFGAAATYGAVLTSQDPKRFHLGLVTSTLLLGVMGMRFWRTGKLMPAGLMAALSLAQTARLGMRVSN</sequence>
<evidence type="ECO:0000256" key="3">
    <source>
        <dbReference type="ARBA" id="ARBA00022692"/>
    </source>
</evidence>
<evidence type="ECO:0000256" key="4">
    <source>
        <dbReference type="ARBA" id="ARBA00022989"/>
    </source>
</evidence>
<dbReference type="GO" id="GO:0070453">
    <property type="term" value="P:regulation of heme biosynthetic process"/>
    <property type="evidence" value="ECO:0007669"/>
    <property type="project" value="TreeGrafter"/>
</dbReference>
<keyword evidence="5 6" id="KW-0472">Membrane</keyword>